<evidence type="ECO:0000259" key="4">
    <source>
        <dbReference type="PROSITE" id="PS51278"/>
    </source>
</evidence>
<reference evidence="5 6" key="1">
    <citation type="submission" date="2017-10" db="EMBL/GenBank/DDBJ databases">
        <title>Comparative genomics in systemic dimorphic fungi from Ajellomycetaceae.</title>
        <authorList>
            <person name="Munoz J.F."/>
            <person name="Mcewen J.G."/>
            <person name="Clay O.K."/>
            <person name="Cuomo C.A."/>
        </authorList>
    </citation>
    <scope>NUCLEOTIDE SEQUENCE [LARGE SCALE GENOMIC DNA]</scope>
    <source>
        <strain evidence="5 6">UAMH5409</strain>
    </source>
</reference>
<accession>A0A2B7XZE3</accession>
<dbReference type="InterPro" id="IPR051857">
    <property type="entry name" value="Asn_synthetase_domain"/>
</dbReference>
<dbReference type="Gene3D" id="3.60.20.10">
    <property type="entry name" value="Glutamine Phosphoribosylpyrophosphate, subunit 1, domain 1"/>
    <property type="match status" value="1"/>
</dbReference>
<dbReference type="InterPro" id="IPR029055">
    <property type="entry name" value="Ntn_hydrolases_N"/>
</dbReference>
<feature type="domain" description="Glutamine amidotransferase type-2" evidence="4">
    <location>
        <begin position="2"/>
        <end position="274"/>
    </location>
</feature>
<proteinExistence type="predicted"/>
<dbReference type="InterPro" id="IPR014729">
    <property type="entry name" value="Rossmann-like_a/b/a_fold"/>
</dbReference>
<keyword evidence="1" id="KW-0028">Amino-acid biosynthesis</keyword>
<dbReference type="Proteomes" id="UP000223968">
    <property type="component" value="Unassembled WGS sequence"/>
</dbReference>
<dbReference type="InterPro" id="IPR001962">
    <property type="entry name" value="Asn_synthase"/>
</dbReference>
<dbReference type="Gene3D" id="3.40.50.620">
    <property type="entry name" value="HUPs"/>
    <property type="match status" value="1"/>
</dbReference>
<keyword evidence="2" id="KW-0061">Asparagine biosynthesis</keyword>
<dbReference type="SUPFAM" id="SSF52402">
    <property type="entry name" value="Adenine nucleotide alpha hydrolases-like"/>
    <property type="match status" value="1"/>
</dbReference>
<dbReference type="AlphaFoldDB" id="A0A2B7XZE3"/>
<dbReference type="Pfam" id="PF00733">
    <property type="entry name" value="Asn_synthase"/>
    <property type="match status" value="1"/>
</dbReference>
<dbReference type="InterPro" id="IPR017932">
    <property type="entry name" value="GATase_2_dom"/>
</dbReference>
<dbReference type="CDD" id="cd03766">
    <property type="entry name" value="Gn_AT_II_novel"/>
    <property type="match status" value="1"/>
</dbReference>
<evidence type="ECO:0000256" key="3">
    <source>
        <dbReference type="ARBA" id="ARBA00022962"/>
    </source>
</evidence>
<dbReference type="PANTHER" id="PTHR45937:SF1">
    <property type="entry name" value="ASPARAGINE SYNTHETASE DOMAIN-CONTAINING PROTEIN 1"/>
    <property type="match status" value="1"/>
</dbReference>
<dbReference type="PANTHER" id="PTHR45937">
    <property type="entry name" value="ASPARAGINE SYNTHETASE DOMAIN-CONTAINING PROTEIN 1"/>
    <property type="match status" value="1"/>
</dbReference>
<gene>
    <name evidence="5" type="ORF">AJ79_01312</name>
</gene>
<dbReference type="EMBL" id="PDNB01000012">
    <property type="protein sequence ID" value="PGH17174.1"/>
    <property type="molecule type" value="Genomic_DNA"/>
</dbReference>
<comment type="caution">
    <text evidence="5">The sequence shown here is derived from an EMBL/GenBank/DDBJ whole genome shotgun (WGS) entry which is preliminary data.</text>
</comment>
<evidence type="ECO:0000256" key="2">
    <source>
        <dbReference type="ARBA" id="ARBA00022888"/>
    </source>
</evidence>
<protein>
    <recommendedName>
        <fullName evidence="4">Glutamine amidotransferase type-2 domain-containing protein</fullName>
    </recommendedName>
</protein>
<evidence type="ECO:0000313" key="6">
    <source>
        <dbReference type="Proteomes" id="UP000223968"/>
    </source>
</evidence>
<dbReference type="PROSITE" id="PS51278">
    <property type="entry name" value="GATASE_TYPE_2"/>
    <property type="match status" value="1"/>
</dbReference>
<dbReference type="GO" id="GO:0004066">
    <property type="term" value="F:asparagine synthase (glutamine-hydrolyzing) activity"/>
    <property type="evidence" value="ECO:0007669"/>
    <property type="project" value="InterPro"/>
</dbReference>
<organism evidence="5 6">
    <name type="scientific">Helicocarpus griseus UAMH5409</name>
    <dbReference type="NCBI Taxonomy" id="1447875"/>
    <lineage>
        <taxon>Eukaryota</taxon>
        <taxon>Fungi</taxon>
        <taxon>Dikarya</taxon>
        <taxon>Ascomycota</taxon>
        <taxon>Pezizomycotina</taxon>
        <taxon>Eurotiomycetes</taxon>
        <taxon>Eurotiomycetidae</taxon>
        <taxon>Onygenales</taxon>
        <taxon>Ajellomycetaceae</taxon>
        <taxon>Helicocarpus</taxon>
    </lineage>
</organism>
<dbReference type="CDD" id="cd01991">
    <property type="entry name" value="Asn_synthase_B_C"/>
    <property type="match status" value="1"/>
</dbReference>
<keyword evidence="6" id="KW-1185">Reference proteome</keyword>
<sequence length="614" mass="68408">MCGIFFSLSTVEHVQPNEETAQLLRNRGPYSLEKHTLLLQTPKAAAEASQEHSCSLYLTFISTVLALRGDHIQVQPLVDSRSGSVLCWNGEAWKTHNAPVQGNDAQVVFELFLKAAQPTGSQKQFLPPLTPEELRSQSLSNIANALAAVSGPFSFVFYDAYRHRLFYGRDFLGRRSLMSGWDSNGSFKISSVCDGTLSKHFDEVETDGIHMIDLARLRQTLVSDSNPLQPSFSVKTLSWKYDTTFDTDRDYIGNRIPPMNLALPASDVFLLRADSPSIETLEVKLRESLELRIRNIPEPPLSSSKYRSKVAVLFSGGLDCTLLARLAHDILPLDEPIDLLNVAFENPRVAAAAAKATSKSEASSLSIYEACPDRMTGRSSHAELQRVCPNRNWRFISINIPYAETLNHRERVRRLMRPHNTEMDMSIACALYFASRGQGEITSDTDELGTVPYTTTARVLLSGLGADEVFAGYTRHATAFNRHSFHGLVDEIALDVGRLGKRNLGRDDRVISHWGREARYPYLDEDFLAWALVCPVWDKCGFGALPPNSSTIRGNIQEPEGGELSLEPGKRSLRLLAWKLGMKMVAREKKRAIQFGSRTAKMESGRSKGTQILT</sequence>
<dbReference type="STRING" id="1447875.A0A2B7XZE3"/>
<dbReference type="GO" id="GO:0006529">
    <property type="term" value="P:asparagine biosynthetic process"/>
    <property type="evidence" value="ECO:0007669"/>
    <property type="project" value="UniProtKB-KW"/>
</dbReference>
<name>A0A2B7XZE3_9EURO</name>
<evidence type="ECO:0000256" key="1">
    <source>
        <dbReference type="ARBA" id="ARBA00022605"/>
    </source>
</evidence>
<evidence type="ECO:0000313" key="5">
    <source>
        <dbReference type="EMBL" id="PGH17174.1"/>
    </source>
</evidence>
<dbReference type="SUPFAM" id="SSF56235">
    <property type="entry name" value="N-terminal nucleophile aminohydrolases (Ntn hydrolases)"/>
    <property type="match status" value="1"/>
</dbReference>
<keyword evidence="3" id="KW-0315">Glutamine amidotransferase</keyword>
<dbReference type="OrthoDB" id="10252281at2759"/>